<name>A0AAW0L9D9_QUESU</name>
<dbReference type="Pfam" id="PF19160">
    <property type="entry name" value="SPARK"/>
    <property type="match status" value="1"/>
</dbReference>
<dbReference type="GO" id="GO:0005886">
    <property type="term" value="C:plasma membrane"/>
    <property type="evidence" value="ECO:0007669"/>
    <property type="project" value="TreeGrafter"/>
</dbReference>
<keyword evidence="5" id="KW-1185">Reference proteome</keyword>
<dbReference type="EMBL" id="PKMF04000128">
    <property type="protein sequence ID" value="KAK7848313.1"/>
    <property type="molecule type" value="Genomic_DNA"/>
</dbReference>
<proteinExistence type="predicted"/>
<dbReference type="InterPro" id="IPR059003">
    <property type="entry name" value="At1g61900_C"/>
</dbReference>
<protein>
    <submittedName>
        <fullName evidence="4">Gpi-anchored protein</fullName>
    </submittedName>
</protein>
<accession>A0AAW0L9D9</accession>
<evidence type="ECO:0000259" key="3">
    <source>
        <dbReference type="Pfam" id="PF26584"/>
    </source>
</evidence>
<sequence>MAPKSSGSLCHQLLLFIIWLSSFQELVAVKTLLEPVNVSSLSELASSPSSGLFDPIEISPSVIPHYPNPVEPLPPMYPVFPNRYEPNITGKCPVNFSLMSSLMDKTASDCADPLAALLQNVICCPQLSSFLHLFQGFYSNNSDKLVVQDAVANYCFTDIISILASRGADSNVPTICSVKSSNLTGGSCPVKDVVTFEKTVNTSKLLEACSTVDPLKECCRPVCQPAIMEATLKISGRQLMMDENKNMVGELNHSDPLADCKGVVYSYLSRKLPLDDVNNALRIFSTCKVNKAFEVIEACRNVAAPSPSCCSSLNTYIAGIQKQMLITNRQAIICATVFGSMLRKGCLLRSLPDDVLFDNATGVGLVCDLTDNTAAPWPSSSSMSSMSFCAPEMSLPALPTSQTLKNPGCRSGELEMLVPIFSFFVFTTLLF</sequence>
<gene>
    <name evidence="4" type="ORF">CFP56_005112</name>
</gene>
<evidence type="ECO:0000259" key="2">
    <source>
        <dbReference type="Pfam" id="PF19160"/>
    </source>
</evidence>
<dbReference type="AlphaFoldDB" id="A0AAW0L9D9"/>
<feature type="domain" description="At1g61900-like C-terminal" evidence="3">
    <location>
        <begin position="290"/>
        <end position="345"/>
    </location>
</feature>
<evidence type="ECO:0000256" key="1">
    <source>
        <dbReference type="SAM" id="SignalP"/>
    </source>
</evidence>
<evidence type="ECO:0000313" key="4">
    <source>
        <dbReference type="EMBL" id="KAK7848313.1"/>
    </source>
</evidence>
<evidence type="ECO:0000313" key="5">
    <source>
        <dbReference type="Proteomes" id="UP000237347"/>
    </source>
</evidence>
<organism evidence="4 5">
    <name type="scientific">Quercus suber</name>
    <name type="common">Cork oak</name>
    <dbReference type="NCBI Taxonomy" id="58331"/>
    <lineage>
        <taxon>Eukaryota</taxon>
        <taxon>Viridiplantae</taxon>
        <taxon>Streptophyta</taxon>
        <taxon>Embryophyta</taxon>
        <taxon>Tracheophyta</taxon>
        <taxon>Spermatophyta</taxon>
        <taxon>Magnoliopsida</taxon>
        <taxon>eudicotyledons</taxon>
        <taxon>Gunneridae</taxon>
        <taxon>Pentapetalae</taxon>
        <taxon>rosids</taxon>
        <taxon>fabids</taxon>
        <taxon>Fagales</taxon>
        <taxon>Fagaceae</taxon>
        <taxon>Quercus</taxon>
    </lineage>
</organism>
<dbReference type="InterPro" id="IPR040336">
    <property type="entry name" value="At1g61900-like"/>
</dbReference>
<dbReference type="Proteomes" id="UP000237347">
    <property type="component" value="Unassembled WGS sequence"/>
</dbReference>
<keyword evidence="1" id="KW-0732">Signal</keyword>
<dbReference type="PANTHER" id="PTHR33831:SF4">
    <property type="entry name" value="GPI-ANCHORED PROTEIN"/>
    <property type="match status" value="1"/>
</dbReference>
<feature type="chain" id="PRO_5043373503" evidence="1">
    <location>
        <begin position="29"/>
        <end position="431"/>
    </location>
</feature>
<feature type="domain" description="SPARK" evidence="2">
    <location>
        <begin position="89"/>
        <end position="242"/>
    </location>
</feature>
<reference evidence="4 5" key="1">
    <citation type="journal article" date="2018" name="Sci. Data">
        <title>The draft genome sequence of cork oak.</title>
        <authorList>
            <person name="Ramos A.M."/>
            <person name="Usie A."/>
            <person name="Barbosa P."/>
            <person name="Barros P.M."/>
            <person name="Capote T."/>
            <person name="Chaves I."/>
            <person name="Simoes F."/>
            <person name="Abreu I."/>
            <person name="Carrasquinho I."/>
            <person name="Faro C."/>
            <person name="Guimaraes J.B."/>
            <person name="Mendonca D."/>
            <person name="Nobrega F."/>
            <person name="Rodrigues L."/>
            <person name="Saibo N.J.M."/>
            <person name="Varela M.C."/>
            <person name="Egas C."/>
            <person name="Matos J."/>
            <person name="Miguel C.M."/>
            <person name="Oliveira M.M."/>
            <person name="Ricardo C.P."/>
            <person name="Goncalves S."/>
        </authorList>
    </citation>
    <scope>NUCLEOTIDE SEQUENCE [LARGE SCALE GENOMIC DNA]</scope>
    <source>
        <strain evidence="5">cv. HL8</strain>
    </source>
</reference>
<feature type="signal peptide" evidence="1">
    <location>
        <begin position="1"/>
        <end position="28"/>
    </location>
</feature>
<dbReference type="PANTHER" id="PTHR33831">
    <property type="entry name" value="GPI-ANCHORED PROTEIN"/>
    <property type="match status" value="1"/>
</dbReference>
<comment type="caution">
    <text evidence="4">The sequence shown here is derived from an EMBL/GenBank/DDBJ whole genome shotgun (WGS) entry which is preliminary data.</text>
</comment>
<dbReference type="InterPro" id="IPR043891">
    <property type="entry name" value="SPARK"/>
</dbReference>
<dbReference type="Pfam" id="PF26584">
    <property type="entry name" value="At1g61900"/>
    <property type="match status" value="1"/>
</dbReference>